<proteinExistence type="predicted"/>
<dbReference type="InterPro" id="IPR013783">
    <property type="entry name" value="Ig-like_fold"/>
</dbReference>
<dbReference type="PANTHER" id="PTHR39211">
    <property type="entry name" value="CHROMOSOME 7, WHOLE GENOME SHOTGUN SEQUENCE"/>
    <property type="match status" value="1"/>
</dbReference>
<feature type="non-terminal residue" evidence="2">
    <location>
        <position position="1"/>
    </location>
</feature>
<dbReference type="Gene3D" id="2.60.40.10">
    <property type="entry name" value="Immunoglobulins"/>
    <property type="match status" value="4"/>
</dbReference>
<evidence type="ECO:0000313" key="2">
    <source>
        <dbReference type="EMBL" id="KAL0481992.1"/>
    </source>
</evidence>
<reference evidence="2 3" key="1">
    <citation type="submission" date="2024-03" db="EMBL/GenBank/DDBJ databases">
        <title>The Acrasis kona genome and developmental transcriptomes reveal deep origins of eukaryotic multicellular pathways.</title>
        <authorList>
            <person name="Sheikh S."/>
            <person name="Fu C.-J."/>
            <person name="Brown M.W."/>
            <person name="Baldauf S.L."/>
        </authorList>
    </citation>
    <scope>NUCLEOTIDE SEQUENCE [LARGE SCALE GENOMIC DNA]</scope>
    <source>
        <strain evidence="2 3">ATCC MYA-3509</strain>
    </source>
</reference>
<gene>
    <name evidence="2" type="ORF">AKO1_015061</name>
</gene>
<name>A0AAW2YY37_9EUKA</name>
<comment type="caution">
    <text evidence="2">The sequence shown here is derived from an EMBL/GenBank/DDBJ whole genome shotgun (WGS) entry which is preliminary data.</text>
</comment>
<feature type="region of interest" description="Disordered" evidence="1">
    <location>
        <begin position="165"/>
        <end position="190"/>
    </location>
</feature>
<organism evidence="2 3">
    <name type="scientific">Acrasis kona</name>
    <dbReference type="NCBI Taxonomy" id="1008807"/>
    <lineage>
        <taxon>Eukaryota</taxon>
        <taxon>Discoba</taxon>
        <taxon>Heterolobosea</taxon>
        <taxon>Tetramitia</taxon>
        <taxon>Eutetramitia</taxon>
        <taxon>Acrasidae</taxon>
        <taxon>Acrasis</taxon>
    </lineage>
</organism>
<evidence type="ECO:0000313" key="3">
    <source>
        <dbReference type="Proteomes" id="UP001431209"/>
    </source>
</evidence>
<evidence type="ECO:0000256" key="1">
    <source>
        <dbReference type="SAM" id="MobiDB-lite"/>
    </source>
</evidence>
<sequence>LDFGTCILSRKHVKDFTVWNRSEIPLLFNLDVESSNVEFTDYESGKTIGSRILVKGFSQIRVSVTFTPVVIGDMHSTIYLENVNNDNNFSSIHLRSVNVLNELDKDSGLIVSDARGLYALNSLDFGDMYTGSVRTRTLTLKNTSNDTLDVYFSCEASEGTVYFSIKSGDGKTPPEREQEPKDDQNTEEEDCQRVEEIVIPPHSQQVIDVLYKSIAPKALSKVGITSPSTPCDKDSPGFTYDGLEDETSLSPRKFKLLFKCKTDRNAKSSTSLPCQAHVCTSKITTVQKHVNLGDATIGTFKYATVQVVNHSELPANISVRFVSKVITCDTKEAIIPSRQKIDLVFRLSPRKVNPKYLRQITILNKNNASNENMIEIQSNNIDKNMLTFHALFYDVHTTTSHNFVKSIQYQNPLVLNSFDIRKFNLSNIWKQQRNIRLSITSSSTDEISIYTANRNMKVTNHRSFEKNVQRLSTQPTAITTSQVSELTNTLQQNNTLHSKVMSMTILDHANGSLSPVSISSPTLDKSYQIVDCKEEMDHLVQEYEKLNFTLEQTDHNNDDQIVKRYLGLQQRLQNAIKTNKLIPCREIELKHSEQITAYAVFEPKSNLRQSHSGANLKKIEERLYIRLLDVHNDLFDTTTTPSTPYHHNLSISPNSMNSFLMDHHHQSDRPIEIPPRELIIQARICRSIMNLTQKHIHFGSVLDTEDRKKTISITNMSEVPLLYHIQKTGSINSTHLTIDDSDAEENFGIVTSYGSRELQLYFKPGLAGKFQETIAFINVQDHADTQMVTIKADIEKHERFTIQNDDLDFGIINNNEQQSEWKRIIVTNGSKRIRQFELLMDQAPWNEWLRFNYELEQVKSSGELDKLEQEKEHVEHKLRIAIRKEKKSKIPILQTRLEEIQKTLAFEKNDGDGSVANQKYKRTEQGISFSVPSGGVQVINIQCKASSDQLSNGGGESDVCGKMIVLESKDFDSKKTITFRCKINLHKSIIKSPVAHHHNQSLFIDTNVAHHDLISEIRFEPNRMDLGYISVGRKTTCKAFVRNNSTNHVDFLIIDPNANSSQQFQRAKITTSITNGTVPPDSKIPFEISIESKLVGHFQFVIKMKNRTNDKQDELYVSCESQRPNPVTFPDVKKQLEQLHGHQTISLSKYVFDMGNIYLTQSKKPHVIPFTIQNKKSTPFVIKCGTNTRQVAIYVDESMEHLADSLQLPPFGVETVHVAFDAYMSQRDYQKGTCRVLTGGMKFSIYQDDHVLHDEQVVRFKATIGHVDLQISTKKIDFGWTNNLKREYESEFVIRNESSHLPLEYVIEPSDMVIGNHGGVLHAVRSCHGSNQETIRFRFKVSEYGLNSTKFKIINVNSGQVSFVNVSAFVENAQSSLESNLIKNASGIDLLPLGYVYVAYPDVQGAPVLITPHSVKQSIDRIKSLLPLDSKKTMLAYSTFTVTNESNREMILLPQSDLAMIVCSDAKVFNASYSQSTLLPPRGQPFSLPCGATATIHVILYELFESLTFDQFKHNKCVSMGGSLVFSDIAGGTTNRAVKLISITGSICISEFEITNSTINLNKIGYIDGWQDHTFPIEIKNISECPLLLRIKSPTEILLPSDNVIDSLCTLNLLACFITNELSRSEIEIEREIELINSNNPFNRIIFKVFAKLTNKSLEFHNVSLKYDTQVVILPALEHPNTFASPQCDRSFLIVNKSDEMVETRFKIGNF</sequence>
<dbReference type="PANTHER" id="PTHR39211:SF1">
    <property type="entry name" value="ABNORMAL SPINDLE-LIKE MICROCEPHALY-ASSOCIATED PROTEIN ASH DOMAIN-CONTAINING PROTEIN"/>
    <property type="match status" value="1"/>
</dbReference>
<feature type="compositionally biased region" description="Basic and acidic residues" evidence="1">
    <location>
        <begin position="168"/>
        <end position="184"/>
    </location>
</feature>
<dbReference type="EMBL" id="JAOPGA020000804">
    <property type="protein sequence ID" value="KAL0481992.1"/>
    <property type="molecule type" value="Genomic_DNA"/>
</dbReference>
<dbReference type="Proteomes" id="UP001431209">
    <property type="component" value="Unassembled WGS sequence"/>
</dbReference>
<protein>
    <recommendedName>
        <fullName evidence="4">MSP domain-containing protein</fullName>
    </recommendedName>
</protein>
<evidence type="ECO:0008006" key="4">
    <source>
        <dbReference type="Google" id="ProtNLM"/>
    </source>
</evidence>
<accession>A0AAW2YY37</accession>
<keyword evidence="3" id="KW-1185">Reference proteome</keyword>